<gene>
    <name evidence="1" type="ORF">S01H4_19285</name>
</gene>
<reference evidence="1" key="1">
    <citation type="journal article" date="2014" name="Front. Microbiol.">
        <title>High frequency of phylogenetically diverse reductive dehalogenase-homologous genes in deep subseafloor sedimentary metagenomes.</title>
        <authorList>
            <person name="Kawai M."/>
            <person name="Futagami T."/>
            <person name="Toyoda A."/>
            <person name="Takaki Y."/>
            <person name="Nishi S."/>
            <person name="Hori S."/>
            <person name="Arai W."/>
            <person name="Tsubouchi T."/>
            <person name="Morono Y."/>
            <person name="Uchiyama I."/>
            <person name="Ito T."/>
            <person name="Fujiyama A."/>
            <person name="Inagaki F."/>
            <person name="Takami H."/>
        </authorList>
    </citation>
    <scope>NUCLEOTIDE SEQUENCE</scope>
    <source>
        <strain evidence="1">Expedition CK06-06</strain>
    </source>
</reference>
<sequence>KDETTFIHVLRSHYYFNKDLYLKLFYQTHSAIDKENVQVVMVWRFLPPFGSLQVAYQRGTSRFGTRSDQGHTLFTKLAWVL</sequence>
<organism evidence="1">
    <name type="scientific">marine sediment metagenome</name>
    <dbReference type="NCBI Taxonomy" id="412755"/>
    <lineage>
        <taxon>unclassified sequences</taxon>
        <taxon>metagenomes</taxon>
        <taxon>ecological metagenomes</taxon>
    </lineage>
</organism>
<proteinExistence type="predicted"/>
<name>X0Z4X4_9ZZZZ</name>
<dbReference type="AlphaFoldDB" id="X0Z4X4"/>
<evidence type="ECO:0000313" key="1">
    <source>
        <dbReference type="EMBL" id="GAG55448.1"/>
    </source>
</evidence>
<protein>
    <submittedName>
        <fullName evidence="1">Uncharacterized protein</fullName>
    </submittedName>
</protein>
<feature type="non-terminal residue" evidence="1">
    <location>
        <position position="1"/>
    </location>
</feature>
<dbReference type="EMBL" id="BART01008588">
    <property type="protein sequence ID" value="GAG55448.1"/>
    <property type="molecule type" value="Genomic_DNA"/>
</dbReference>
<comment type="caution">
    <text evidence="1">The sequence shown here is derived from an EMBL/GenBank/DDBJ whole genome shotgun (WGS) entry which is preliminary data.</text>
</comment>
<accession>X0Z4X4</accession>